<protein>
    <submittedName>
        <fullName evidence="1">Uncharacterized protein</fullName>
    </submittedName>
</protein>
<sequence length="100" mass="11154">MVKKKRGYNADERHMIPFRAQAPGQHSSRYHDDCLSLAVLLTEYLGKRPSAASGSLVFSTDRRDSYRITGIRSQQGSKTTLHSRVERAAGWSRCIVGGES</sequence>
<comment type="caution">
    <text evidence="1">The sequence shown here is derived from an EMBL/GenBank/DDBJ whole genome shotgun (WGS) entry which is preliminary data.</text>
</comment>
<reference evidence="1 2" key="1">
    <citation type="submission" date="2022-09" db="EMBL/GenBank/DDBJ databases">
        <authorList>
            <person name="Palmer J.M."/>
        </authorList>
    </citation>
    <scope>NUCLEOTIDE SEQUENCE [LARGE SCALE GENOMIC DNA]</scope>
    <source>
        <strain evidence="1 2">DSM 7382</strain>
    </source>
</reference>
<evidence type="ECO:0000313" key="1">
    <source>
        <dbReference type="EMBL" id="KAK7691919.1"/>
    </source>
</evidence>
<gene>
    <name evidence="1" type="ORF">QCA50_005324</name>
</gene>
<proteinExistence type="predicted"/>
<keyword evidence="2" id="KW-1185">Reference proteome</keyword>
<evidence type="ECO:0000313" key="2">
    <source>
        <dbReference type="Proteomes" id="UP001385951"/>
    </source>
</evidence>
<dbReference type="EMBL" id="JASBNA010000005">
    <property type="protein sequence ID" value="KAK7691919.1"/>
    <property type="molecule type" value="Genomic_DNA"/>
</dbReference>
<organism evidence="1 2">
    <name type="scientific">Cerrena zonata</name>
    <dbReference type="NCBI Taxonomy" id="2478898"/>
    <lineage>
        <taxon>Eukaryota</taxon>
        <taxon>Fungi</taxon>
        <taxon>Dikarya</taxon>
        <taxon>Basidiomycota</taxon>
        <taxon>Agaricomycotina</taxon>
        <taxon>Agaricomycetes</taxon>
        <taxon>Polyporales</taxon>
        <taxon>Cerrenaceae</taxon>
        <taxon>Cerrena</taxon>
    </lineage>
</organism>
<accession>A0AAW0GJG2</accession>
<name>A0AAW0GJG2_9APHY</name>
<dbReference type="Proteomes" id="UP001385951">
    <property type="component" value="Unassembled WGS sequence"/>
</dbReference>
<dbReference type="AlphaFoldDB" id="A0AAW0GJG2"/>